<feature type="transmembrane region" description="Helical" evidence="5">
    <location>
        <begin position="57"/>
        <end position="77"/>
    </location>
</feature>
<feature type="transmembrane region" description="Helical" evidence="5">
    <location>
        <begin position="341"/>
        <end position="364"/>
    </location>
</feature>
<keyword evidence="7" id="KW-1185">Reference proteome</keyword>
<dbReference type="PROSITE" id="PS50262">
    <property type="entry name" value="G_PROTEIN_RECEP_F1_2"/>
    <property type="match status" value="1"/>
</dbReference>
<evidence type="ECO:0000259" key="6">
    <source>
        <dbReference type="PROSITE" id="PS50262"/>
    </source>
</evidence>
<dbReference type="CDD" id="cd14978">
    <property type="entry name" value="7tmA_FMRFamide_R-like"/>
    <property type="match status" value="1"/>
</dbReference>
<evidence type="ECO:0000256" key="3">
    <source>
        <dbReference type="ARBA" id="ARBA00022989"/>
    </source>
</evidence>
<keyword evidence="2 5" id="KW-0812">Transmembrane</keyword>
<evidence type="ECO:0000313" key="7">
    <source>
        <dbReference type="Proteomes" id="UP000035681"/>
    </source>
</evidence>
<organism evidence="8">
    <name type="scientific">Strongyloides stercoralis</name>
    <name type="common">Threadworm</name>
    <dbReference type="NCBI Taxonomy" id="6248"/>
    <lineage>
        <taxon>Eukaryota</taxon>
        <taxon>Metazoa</taxon>
        <taxon>Ecdysozoa</taxon>
        <taxon>Nematoda</taxon>
        <taxon>Chromadorea</taxon>
        <taxon>Rhabditida</taxon>
        <taxon>Tylenchina</taxon>
        <taxon>Panagrolaimomorpha</taxon>
        <taxon>Strongyloidoidea</taxon>
        <taxon>Strongyloididae</taxon>
        <taxon>Strongyloides</taxon>
    </lineage>
</organism>
<protein>
    <submittedName>
        <fullName evidence="8 9">G_PROTEIN_RECEP_F1_2 domain-containing protein</fullName>
    </submittedName>
</protein>
<evidence type="ECO:0000256" key="1">
    <source>
        <dbReference type="ARBA" id="ARBA00004370"/>
    </source>
</evidence>
<dbReference type="WBParaSite" id="SSTP_0000479900.1">
    <property type="protein sequence ID" value="SSTP_0000479900.1"/>
    <property type="gene ID" value="SSTP_0000479900"/>
</dbReference>
<evidence type="ECO:0000256" key="2">
    <source>
        <dbReference type="ARBA" id="ARBA00022692"/>
    </source>
</evidence>
<evidence type="ECO:0000313" key="8">
    <source>
        <dbReference type="WBParaSite" id="SSTP_0000479900.1"/>
    </source>
</evidence>
<dbReference type="WBParaSite" id="TCONS_00010345.p1">
    <property type="protein sequence ID" value="TCONS_00010345.p1"/>
    <property type="gene ID" value="XLOC_003405"/>
</dbReference>
<feature type="domain" description="G-protein coupled receptors family 1 profile" evidence="6">
    <location>
        <begin position="283"/>
        <end position="567"/>
    </location>
</feature>
<sequence length="686" mass="79363">MLFSRCFIDTIYTTFFQRTERDNFQNNVIKFGKVKEIIGSDNNKNNNTKRYNFSLTFARLLTNPADLLGVFLILLFLSQTHFPKYQKVVGDYESKCSLISLKVTNATYANVLKDHVLKNVTFIEINDNENILGNIPYDPTKHLINDSQNIEVLILNNNLLDEDIIYLNEPDEEDFNPKNLNIENNKEIIQNRKEIVKLLNDISIQNEEETIENSGDEELQSMVFIDMDLVDINTTSTDYDPLNFDNEPDYEEDCRYDGTHDLHIKIYYIGVFAFSIAIISFIFNSFLTIVFQLNKNLRVTATYYFQILAIFDVFMAFNYVALMVVPVYFDNFKILWLYNIFNYYVVFLLTEGNVSIFCSALLLIMATAERCFLNLPGGHEVWISKFMKNNRHLITIIVICISILYKGMTYYELVNIEKENCTDWEKYELSLSSLATNPTYNFWFMFLTRNILDRIIPFILLIIMNFIIVRKLKKGSIKNFEKIQQNSYTPNWNKTSHKKMIKDATRALVAIVSVNILCQAPQVFLTTWEIINKASLESNELRTFYSYANDTLSILYLVSSALRLPIYLSSNRPIRVASKSTIQKIFPSCFVKKRINENKNSNNDTKSIVISHLGNGIKNENKKVDEIVLLPDLPTHDSPGSDETQCDIFLPSPISKNEGIPTIVRNKGKDSIFKNISKNSSSQFVV</sequence>
<evidence type="ECO:0000256" key="5">
    <source>
        <dbReference type="SAM" id="Phobius"/>
    </source>
</evidence>
<feature type="transmembrane region" description="Helical" evidence="5">
    <location>
        <begin position="393"/>
        <end position="411"/>
    </location>
</feature>
<feature type="transmembrane region" description="Helical" evidence="5">
    <location>
        <begin position="451"/>
        <end position="469"/>
    </location>
</feature>
<keyword evidence="3 5" id="KW-1133">Transmembrane helix</keyword>
<proteinExistence type="predicted"/>
<feature type="transmembrane region" description="Helical" evidence="5">
    <location>
        <begin position="303"/>
        <end position="329"/>
    </location>
</feature>
<evidence type="ECO:0000313" key="9">
    <source>
        <dbReference type="WBParaSite" id="TCONS_00010345.p1"/>
    </source>
</evidence>
<comment type="subcellular location">
    <subcellularLocation>
        <location evidence="1">Membrane</location>
    </subcellularLocation>
</comment>
<accession>A0A0K0E5L3</accession>
<dbReference type="SUPFAM" id="SSF81321">
    <property type="entry name" value="Family A G protein-coupled receptor-like"/>
    <property type="match status" value="1"/>
</dbReference>
<name>A0A0K0E5L3_STRER</name>
<dbReference type="PANTHER" id="PTHR46709:SF6">
    <property type="entry name" value="G-PROTEIN COUPLED RECEPTORS FAMILY 1 PROFILE DOMAIN-CONTAINING PROTEIN"/>
    <property type="match status" value="1"/>
</dbReference>
<reference evidence="8" key="1">
    <citation type="submission" date="2015-08" db="UniProtKB">
        <authorList>
            <consortium name="WormBaseParasite"/>
        </authorList>
    </citation>
    <scope>IDENTIFICATION</scope>
</reference>
<dbReference type="InterPro" id="IPR017452">
    <property type="entry name" value="GPCR_Rhodpsn_7TM"/>
</dbReference>
<keyword evidence="4 5" id="KW-0472">Membrane</keyword>
<dbReference type="AlphaFoldDB" id="A0A0K0E5L3"/>
<dbReference type="GO" id="GO:0016020">
    <property type="term" value="C:membrane"/>
    <property type="evidence" value="ECO:0007669"/>
    <property type="project" value="UniProtKB-SubCell"/>
</dbReference>
<dbReference type="Proteomes" id="UP000035681">
    <property type="component" value="Unplaced"/>
</dbReference>
<feature type="transmembrane region" description="Helical" evidence="5">
    <location>
        <begin position="266"/>
        <end position="291"/>
    </location>
</feature>
<dbReference type="Gene3D" id="1.20.1070.10">
    <property type="entry name" value="Rhodopsin 7-helix transmembrane proteins"/>
    <property type="match status" value="1"/>
</dbReference>
<dbReference type="PANTHER" id="PTHR46709">
    <property type="entry name" value="PROTEIN CBG23488-RELATED"/>
    <property type="match status" value="1"/>
</dbReference>
<evidence type="ECO:0000256" key="4">
    <source>
        <dbReference type="ARBA" id="ARBA00023136"/>
    </source>
</evidence>